<organism evidence="11 12">
    <name type="scientific">Mycobacterium pseudoshottsii</name>
    <dbReference type="NCBI Taxonomy" id="265949"/>
    <lineage>
        <taxon>Bacteria</taxon>
        <taxon>Bacillati</taxon>
        <taxon>Actinomycetota</taxon>
        <taxon>Actinomycetes</taxon>
        <taxon>Mycobacteriales</taxon>
        <taxon>Mycobacteriaceae</taxon>
        <taxon>Mycobacterium</taxon>
        <taxon>Mycobacterium ulcerans group</taxon>
    </lineage>
</organism>
<evidence type="ECO:0000256" key="3">
    <source>
        <dbReference type="ARBA" id="ARBA00022679"/>
    </source>
</evidence>
<dbReference type="PROSITE" id="PS00098">
    <property type="entry name" value="THIOLASE_1"/>
    <property type="match status" value="1"/>
</dbReference>
<dbReference type="InterPro" id="IPR020613">
    <property type="entry name" value="Thiolase_CS"/>
</dbReference>
<feature type="domain" description="Thiolase C-terminal" evidence="10">
    <location>
        <begin position="271"/>
        <end position="391"/>
    </location>
</feature>
<evidence type="ECO:0000256" key="7">
    <source>
        <dbReference type="PIRSR" id="PIRSR000429-1"/>
    </source>
</evidence>
<evidence type="ECO:0000256" key="2">
    <source>
        <dbReference type="ARBA" id="ARBA00012705"/>
    </source>
</evidence>
<dbReference type="Pfam" id="PF02803">
    <property type="entry name" value="Thiolase_C"/>
    <property type="match status" value="1"/>
</dbReference>
<dbReference type="InterPro" id="IPR020617">
    <property type="entry name" value="Thiolase_C"/>
</dbReference>
<dbReference type="InterPro" id="IPR020616">
    <property type="entry name" value="Thiolase_N"/>
</dbReference>
<dbReference type="PANTHER" id="PTHR18919:SF107">
    <property type="entry name" value="ACETYL-COA ACETYLTRANSFERASE, CYTOSOLIC"/>
    <property type="match status" value="1"/>
</dbReference>
<dbReference type="EC" id="2.3.1.9" evidence="2"/>
<dbReference type="PROSITE" id="PS00099">
    <property type="entry name" value="THIOLASE_3"/>
    <property type="match status" value="1"/>
</dbReference>
<evidence type="ECO:0000256" key="5">
    <source>
        <dbReference type="ARBA" id="ARBA00030755"/>
    </source>
</evidence>
<feature type="domain" description="Thiolase N-terminal" evidence="9">
    <location>
        <begin position="5"/>
        <end position="263"/>
    </location>
</feature>
<evidence type="ECO:0000259" key="10">
    <source>
        <dbReference type="Pfam" id="PF02803"/>
    </source>
</evidence>
<evidence type="ECO:0000256" key="4">
    <source>
        <dbReference type="ARBA" id="ARBA00023315"/>
    </source>
</evidence>
<feature type="active site" description="Proton acceptor" evidence="7">
    <location>
        <position position="349"/>
    </location>
</feature>
<dbReference type="CDD" id="cd00751">
    <property type="entry name" value="thiolase"/>
    <property type="match status" value="1"/>
</dbReference>
<dbReference type="InterPro" id="IPR020610">
    <property type="entry name" value="Thiolase_AS"/>
</dbReference>
<dbReference type="InterPro" id="IPR020615">
    <property type="entry name" value="Thiolase_acyl_enz_int_AS"/>
</dbReference>
<dbReference type="SUPFAM" id="SSF53901">
    <property type="entry name" value="Thiolase-like"/>
    <property type="match status" value="2"/>
</dbReference>
<dbReference type="GO" id="GO:0003985">
    <property type="term" value="F:acetyl-CoA C-acetyltransferase activity"/>
    <property type="evidence" value="ECO:0007669"/>
    <property type="project" value="UniProtKB-EC"/>
</dbReference>
<feature type="active site" description="Acyl-thioester intermediate" evidence="7">
    <location>
        <position position="88"/>
    </location>
</feature>
<dbReference type="PANTHER" id="PTHR18919">
    <property type="entry name" value="ACETYL-COA C-ACYLTRANSFERASE"/>
    <property type="match status" value="1"/>
</dbReference>
<dbReference type="AlphaFoldDB" id="A0A9N7QN89"/>
<dbReference type="EMBL" id="AP026367">
    <property type="protein sequence ID" value="BDN81565.1"/>
    <property type="molecule type" value="Genomic_DNA"/>
</dbReference>
<evidence type="ECO:0000256" key="6">
    <source>
        <dbReference type="ARBA" id="ARBA00040529"/>
    </source>
</evidence>
<dbReference type="Pfam" id="PF00108">
    <property type="entry name" value="Thiolase_N"/>
    <property type="match status" value="1"/>
</dbReference>
<dbReference type="PROSITE" id="PS00737">
    <property type="entry name" value="THIOLASE_2"/>
    <property type="match status" value="1"/>
</dbReference>
<evidence type="ECO:0000313" key="11">
    <source>
        <dbReference type="EMBL" id="BDN81565.1"/>
    </source>
</evidence>
<evidence type="ECO:0000259" key="9">
    <source>
        <dbReference type="Pfam" id="PF00108"/>
    </source>
</evidence>
<keyword evidence="12" id="KW-1185">Reference proteome</keyword>
<evidence type="ECO:0000256" key="8">
    <source>
        <dbReference type="RuleBase" id="RU003557"/>
    </source>
</evidence>
<reference evidence="11" key="1">
    <citation type="submission" date="2022-06" db="EMBL/GenBank/DDBJ databases">
        <title>Complete genome sequence of Mycobacterium pseudoshottsii NJB1907-Z4.</title>
        <authorList>
            <person name="Komine T."/>
            <person name="Fukano H."/>
            <person name="Wada S."/>
        </authorList>
    </citation>
    <scope>NUCLEOTIDE SEQUENCE</scope>
    <source>
        <strain evidence="11">NJB1907-Z4</strain>
    </source>
</reference>
<dbReference type="InterPro" id="IPR002155">
    <property type="entry name" value="Thiolase"/>
</dbReference>
<sequence length="393" mass="40514">MTTSVIVAGARTPIGRLMGSLKDFSASDLGAIAIKAALEKGNVPASLVEYVIMGQVLTAGAGQMPARQAAVAAGIGWDVPALTINKMCLSGIDAIALADQLIRAGEFEVVVAGGQESMTKAPHLLMDSRPGYKYGDVTVLDHMAYDGLHDAFTDQPMGALTEQRNDVDGFTRRQQDEYSAASHQKAAAAWKDGVFADEVVPVSVPQRKGDPLQFSEDEGIRANTTADSLAGLKPAFRKDGTVTAGSSSQISDGAAAVVVMSKEKAQELGLTWLVEIGAHGVAAGPDSTLQSQPANAIKKALDKEGITADQLDVVEINEAFAAVALASTKELGLDPEIVNVNGGAIAFGHPIGMSGVRITLHVALELARRGSGYGVAALCGGGGQGDALILRAG</sequence>
<feature type="active site" description="Proton acceptor" evidence="7">
    <location>
        <position position="379"/>
    </location>
</feature>
<dbReference type="RefSeq" id="WP_020788129.1">
    <property type="nucleotide sequence ID" value="NZ_AP026367.1"/>
</dbReference>
<protein>
    <recommendedName>
        <fullName evidence="6">Probable acetyl-CoA acetyltransferase</fullName>
        <ecNumber evidence="2">2.3.1.9</ecNumber>
    </recommendedName>
    <alternativeName>
        <fullName evidence="5">Acetoacetyl-CoA thiolase</fullName>
    </alternativeName>
</protein>
<dbReference type="InterPro" id="IPR016039">
    <property type="entry name" value="Thiolase-like"/>
</dbReference>
<proteinExistence type="inferred from homology"/>
<evidence type="ECO:0000256" key="1">
    <source>
        <dbReference type="ARBA" id="ARBA00010982"/>
    </source>
</evidence>
<dbReference type="Gene3D" id="3.40.47.10">
    <property type="match status" value="2"/>
</dbReference>
<name>A0A9N7QN89_9MYCO</name>
<dbReference type="FunFam" id="3.40.47.10:FF:000010">
    <property type="entry name" value="Acetyl-CoA acetyltransferase (Thiolase)"/>
    <property type="match status" value="1"/>
</dbReference>
<comment type="similarity">
    <text evidence="1 8">Belongs to the thiolase-like superfamily. Thiolase family.</text>
</comment>
<evidence type="ECO:0000313" key="12">
    <source>
        <dbReference type="Proteomes" id="UP001058626"/>
    </source>
</evidence>
<dbReference type="NCBIfam" id="TIGR01930">
    <property type="entry name" value="AcCoA-C-Actrans"/>
    <property type="match status" value="1"/>
</dbReference>
<gene>
    <name evidence="11" type="primary">fadA4</name>
    <name evidence="11" type="ORF">NJB1907Z4_C17800</name>
</gene>
<keyword evidence="3 8" id="KW-0808">Transferase</keyword>
<dbReference type="PIRSF" id="PIRSF000429">
    <property type="entry name" value="Ac-CoA_Ac_transf"/>
    <property type="match status" value="1"/>
</dbReference>
<keyword evidence="4 8" id="KW-0012">Acyltransferase</keyword>
<accession>A0A9N7QN89</accession>
<dbReference type="Proteomes" id="UP001058626">
    <property type="component" value="Chromosome"/>
</dbReference>